<dbReference type="SUPFAM" id="SSF89360">
    <property type="entry name" value="HesB-like domain"/>
    <property type="match status" value="1"/>
</dbReference>
<dbReference type="InterPro" id="IPR035903">
    <property type="entry name" value="HesB-like_dom_sf"/>
</dbReference>
<dbReference type="InterPro" id="IPR000361">
    <property type="entry name" value="ATAP_core_dom"/>
</dbReference>
<dbReference type="STRING" id="1302250.GCA_001313225_02575"/>
<dbReference type="AlphaFoldDB" id="A0A1Z5IG23"/>
<evidence type="ECO:0000313" key="3">
    <source>
        <dbReference type="Proteomes" id="UP000198402"/>
    </source>
</evidence>
<accession>A0A1Z5IG23</accession>
<keyword evidence="3" id="KW-1185">Reference proteome</keyword>
<feature type="domain" description="Core" evidence="1">
    <location>
        <begin position="4"/>
        <end position="114"/>
    </location>
</feature>
<dbReference type="EMBL" id="BCMG01000003">
    <property type="protein sequence ID" value="GAX00683.1"/>
    <property type="molecule type" value="Genomic_DNA"/>
</dbReference>
<organism evidence="2 3">
    <name type="scientific">Secundilactobacillus silagei JCM 19001</name>
    <dbReference type="NCBI Taxonomy" id="1302250"/>
    <lineage>
        <taxon>Bacteria</taxon>
        <taxon>Bacillati</taxon>
        <taxon>Bacillota</taxon>
        <taxon>Bacilli</taxon>
        <taxon>Lactobacillales</taxon>
        <taxon>Lactobacillaceae</taxon>
        <taxon>Secundilactobacillus</taxon>
    </lineage>
</organism>
<dbReference type="Proteomes" id="UP000198402">
    <property type="component" value="Unassembled WGS sequence"/>
</dbReference>
<name>A0A1Z5IG23_9LACO</name>
<dbReference type="RefSeq" id="WP_054655722.1">
    <property type="nucleotide sequence ID" value="NZ_BBFL01000012.1"/>
</dbReference>
<gene>
    <name evidence="2" type="ORF">IWT126_00698</name>
</gene>
<protein>
    <recommendedName>
        <fullName evidence="1">Core domain-containing protein</fullName>
    </recommendedName>
</protein>
<proteinExistence type="predicted"/>
<evidence type="ECO:0000259" key="1">
    <source>
        <dbReference type="Pfam" id="PF01521"/>
    </source>
</evidence>
<evidence type="ECO:0000313" key="2">
    <source>
        <dbReference type="EMBL" id="GAX00683.1"/>
    </source>
</evidence>
<dbReference type="Pfam" id="PF01521">
    <property type="entry name" value="Fe-S_biosyn"/>
    <property type="match status" value="1"/>
</dbReference>
<dbReference type="OrthoDB" id="2361502at2"/>
<dbReference type="Gene3D" id="2.60.300.12">
    <property type="entry name" value="HesB-like domain"/>
    <property type="match status" value="1"/>
</dbReference>
<reference evidence="2 3" key="1">
    <citation type="submission" date="2015-11" db="EMBL/GenBank/DDBJ databases">
        <title>Draft genome sequences of new species of the genus Lactobacillus isolated from orchardgrass silage.</title>
        <authorList>
            <person name="Tohno M."/>
            <person name="Tanizawa Y."/>
            <person name="Arita M."/>
        </authorList>
    </citation>
    <scope>NUCLEOTIDE SEQUENCE [LARGE SCALE GENOMIC DNA]</scope>
    <source>
        <strain evidence="2 3">IWT126</strain>
    </source>
</reference>
<comment type="caution">
    <text evidence="2">The sequence shown here is derived from an EMBL/GenBank/DDBJ whole genome shotgun (WGS) entry which is preliminary data.</text>
</comment>
<sequence>MTTLKMSAAVQERLQKHMINPNDRLILDFDDGVGAYSKVGVCSLDVSFRFLVVDQQDVDAVYDETLSSPLGDVLIKGYADNFINQNPELNLSKLGLITLKTDEGLVDTNVEILDHPEIVATAKQ</sequence>